<name>A0A5M8IBL0_CHLPH</name>
<evidence type="ECO:0000313" key="3">
    <source>
        <dbReference type="Proteomes" id="UP000327458"/>
    </source>
</evidence>
<dbReference type="RefSeq" id="WP_151419498.1">
    <property type="nucleotide sequence ID" value="NZ_VMRG01000001.1"/>
</dbReference>
<dbReference type="Proteomes" id="UP000327458">
    <property type="component" value="Unassembled WGS sequence"/>
</dbReference>
<gene>
    <name evidence="2" type="ORF">FP507_06425</name>
</gene>
<evidence type="ECO:0000313" key="2">
    <source>
        <dbReference type="EMBL" id="KAA6232741.1"/>
    </source>
</evidence>
<evidence type="ECO:0000256" key="1">
    <source>
        <dbReference type="SAM" id="SignalP"/>
    </source>
</evidence>
<keyword evidence="1" id="KW-0732">Signal</keyword>
<feature type="chain" id="PRO_5024308014" evidence="1">
    <location>
        <begin position="24"/>
        <end position="220"/>
    </location>
</feature>
<comment type="caution">
    <text evidence="2">The sequence shown here is derived from an EMBL/GenBank/DDBJ whole genome shotgun (WGS) entry which is preliminary data.</text>
</comment>
<dbReference type="AlphaFoldDB" id="A0A5M8IBL0"/>
<organism evidence="2 3">
    <name type="scientific">Chlorobium phaeovibrioides</name>
    <dbReference type="NCBI Taxonomy" id="1094"/>
    <lineage>
        <taxon>Bacteria</taxon>
        <taxon>Pseudomonadati</taxon>
        <taxon>Chlorobiota</taxon>
        <taxon>Chlorobiia</taxon>
        <taxon>Chlorobiales</taxon>
        <taxon>Chlorobiaceae</taxon>
        <taxon>Chlorobium/Pelodictyon group</taxon>
        <taxon>Chlorobium</taxon>
    </lineage>
</organism>
<reference evidence="2 3" key="1">
    <citation type="submission" date="2019-07" db="EMBL/GenBank/DDBJ databases">
        <title>Draft genome Sequence of Chlorobium phaeovibrioides sp. strain PhvTcv-s14, from the Phylum Chlorobi.</title>
        <authorList>
            <person name="Babenko V."/>
            <person name="Boldyreva D."/>
            <person name="Kanygina A."/>
            <person name="Selezneva O."/>
            <person name="Akopiyan T."/>
            <person name="Lunina O."/>
        </authorList>
    </citation>
    <scope>NUCLEOTIDE SEQUENCE [LARGE SCALE GENOMIC DNA]</scope>
    <source>
        <strain evidence="2 3">GrTcv12</strain>
    </source>
</reference>
<dbReference type="EMBL" id="VMRG01000001">
    <property type="protein sequence ID" value="KAA6232741.1"/>
    <property type="molecule type" value="Genomic_DNA"/>
</dbReference>
<accession>A0A5M8IBL0</accession>
<proteinExistence type="predicted"/>
<sequence>MKKTMITTLAVVAAFGIAGTAAAIETDDVCNSGLKETTVEVSIEDALKSADDSSINDAYKTDNSVTDANKLDVSLDVADALNNKSIANSYNQDNDALTATITVNDVIVSLGAGDAVKVNGNYVEGSIDASMDINSFSITNNGNATAPSTAIMPVQTTTTECCNTTVTESLASVPGSMTVNQSGATFDSAIGFNNASAAFQAFNSPTVLVTGGGYGVTPSE</sequence>
<feature type="signal peptide" evidence="1">
    <location>
        <begin position="1"/>
        <end position="23"/>
    </location>
</feature>
<protein>
    <submittedName>
        <fullName evidence="2">Uncharacterized protein</fullName>
    </submittedName>
</protein>